<dbReference type="SUPFAM" id="SSF52266">
    <property type="entry name" value="SGNH hydrolase"/>
    <property type="match status" value="1"/>
</dbReference>
<dbReference type="AlphaFoldDB" id="A0A1A0HGD4"/>
<dbReference type="Gene3D" id="3.40.50.1110">
    <property type="entry name" value="SGNH hydrolase"/>
    <property type="match status" value="1"/>
</dbReference>
<evidence type="ECO:0000313" key="3">
    <source>
        <dbReference type="Proteomes" id="UP000092555"/>
    </source>
</evidence>
<dbReference type="CDD" id="cd01838">
    <property type="entry name" value="Isoamyl_acetate_hydrolase_like"/>
    <property type="match status" value="1"/>
</dbReference>
<name>A0A1A0HGD4_9ASCO</name>
<dbReference type="GO" id="GO:0016787">
    <property type="term" value="F:hydrolase activity"/>
    <property type="evidence" value="ECO:0007669"/>
    <property type="project" value="UniProtKB-KW"/>
</dbReference>
<reference evidence="2 3" key="1">
    <citation type="submission" date="2016-05" db="EMBL/GenBank/DDBJ databases">
        <title>Comparative genomics of biotechnologically important yeasts.</title>
        <authorList>
            <consortium name="DOE Joint Genome Institute"/>
            <person name="Riley R."/>
            <person name="Haridas S."/>
            <person name="Wolfe K.H."/>
            <person name="Lopes M.R."/>
            <person name="Hittinger C.T."/>
            <person name="Goker M."/>
            <person name="Salamov A."/>
            <person name="Wisecaver J."/>
            <person name="Long T.M."/>
            <person name="Aerts A.L."/>
            <person name="Barry K."/>
            <person name="Choi C."/>
            <person name="Clum A."/>
            <person name="Coughlan A.Y."/>
            <person name="Deshpande S."/>
            <person name="Douglass A.P."/>
            <person name="Hanson S.J."/>
            <person name="Klenk H.-P."/>
            <person name="LaButti K."/>
            <person name="Lapidus A."/>
            <person name="Lindquist E."/>
            <person name="Lipzen A."/>
            <person name="Meier-kolthoff J.P."/>
            <person name="Ohm R.A."/>
            <person name="Otillar R.P."/>
            <person name="Pangilinan J."/>
            <person name="Peng Y."/>
            <person name="Rokas A."/>
            <person name="Rosa C.A."/>
            <person name="Scheuner C."/>
            <person name="Sibirny A.A."/>
            <person name="Slot J.C."/>
            <person name="Stielow J.B."/>
            <person name="Sun H."/>
            <person name="Kurtzman C.P."/>
            <person name="Blackwell M."/>
            <person name="Grigoriev I.V."/>
            <person name="Jeffries T.W."/>
        </authorList>
    </citation>
    <scope>NUCLEOTIDE SEQUENCE [LARGE SCALE GENOMIC DNA]</scope>
    <source>
        <strain evidence="2 3">NRRL YB-4993</strain>
    </source>
</reference>
<dbReference type="Proteomes" id="UP000092555">
    <property type="component" value="Unassembled WGS sequence"/>
</dbReference>
<dbReference type="InterPro" id="IPR045136">
    <property type="entry name" value="Iah1-like"/>
</dbReference>
<dbReference type="PANTHER" id="PTHR14209:SF19">
    <property type="entry name" value="ISOAMYL ACETATE-HYDROLYZING ESTERASE 1 HOMOLOG"/>
    <property type="match status" value="1"/>
</dbReference>
<dbReference type="OrthoDB" id="671439at2759"/>
<accession>A0A1A0HGD4</accession>
<keyword evidence="3" id="KW-1185">Reference proteome</keyword>
<proteinExistence type="predicted"/>
<evidence type="ECO:0000313" key="2">
    <source>
        <dbReference type="EMBL" id="OBA23066.1"/>
    </source>
</evidence>
<dbReference type="EMBL" id="LXTC01000001">
    <property type="protein sequence ID" value="OBA23066.1"/>
    <property type="molecule type" value="Genomic_DNA"/>
</dbReference>
<dbReference type="RefSeq" id="XP_018713547.1">
    <property type="nucleotide sequence ID" value="XM_018856507.1"/>
</dbReference>
<dbReference type="Pfam" id="PF13472">
    <property type="entry name" value="Lipase_GDSL_2"/>
    <property type="match status" value="1"/>
</dbReference>
<dbReference type="STRING" id="869754.A0A1A0HGD4"/>
<sequence>MPLFFDKFVLFGDSITEYSNKQDGFALAPGLQDLYSRKMDIVTRGFSGYNTDQGLVVLREVLKAENAIPNSVKLMYIFMGTNDAASTFQGVPVDRYRLNLSRMVQLAASQGIKVIVVGPALHDQALVSEMREERGEPEQAHFSSNENTRKYADTALEVAAENGVPFVDLWSEFQKYGEWSTEDLLANKPDLAELLVDGIHYTPKAYEVFYDALVETIVKHYPDLARLSLKLRLPYYRDVDYGNIEESLMKSMEE</sequence>
<gene>
    <name evidence="2" type="ORF">METBIDRAFT_34649</name>
</gene>
<dbReference type="GeneID" id="30029483"/>
<dbReference type="PANTHER" id="PTHR14209">
    <property type="entry name" value="ISOAMYL ACETATE-HYDROLYZING ESTERASE 1"/>
    <property type="match status" value="1"/>
</dbReference>
<comment type="caution">
    <text evidence="2">The sequence shown here is derived from an EMBL/GenBank/DDBJ whole genome shotgun (WGS) entry which is preliminary data.</text>
</comment>
<protein>
    <submittedName>
        <fullName evidence="2">SGNH hydrolase</fullName>
    </submittedName>
</protein>
<feature type="domain" description="SGNH hydrolase-type esterase" evidence="1">
    <location>
        <begin position="10"/>
        <end position="207"/>
    </location>
</feature>
<dbReference type="InterPro" id="IPR013830">
    <property type="entry name" value="SGNH_hydro"/>
</dbReference>
<keyword evidence="2" id="KW-0378">Hydrolase</keyword>
<organism evidence="2 3">
    <name type="scientific">Metschnikowia bicuspidata var. bicuspidata NRRL YB-4993</name>
    <dbReference type="NCBI Taxonomy" id="869754"/>
    <lineage>
        <taxon>Eukaryota</taxon>
        <taxon>Fungi</taxon>
        <taxon>Dikarya</taxon>
        <taxon>Ascomycota</taxon>
        <taxon>Saccharomycotina</taxon>
        <taxon>Pichiomycetes</taxon>
        <taxon>Metschnikowiaceae</taxon>
        <taxon>Metschnikowia</taxon>
    </lineage>
</organism>
<dbReference type="InterPro" id="IPR036514">
    <property type="entry name" value="SGNH_hydro_sf"/>
</dbReference>
<evidence type="ECO:0000259" key="1">
    <source>
        <dbReference type="Pfam" id="PF13472"/>
    </source>
</evidence>